<organism evidence="2 3">
    <name type="scientific">Trifolium medium</name>
    <dbReference type="NCBI Taxonomy" id="97028"/>
    <lineage>
        <taxon>Eukaryota</taxon>
        <taxon>Viridiplantae</taxon>
        <taxon>Streptophyta</taxon>
        <taxon>Embryophyta</taxon>
        <taxon>Tracheophyta</taxon>
        <taxon>Spermatophyta</taxon>
        <taxon>Magnoliopsida</taxon>
        <taxon>eudicotyledons</taxon>
        <taxon>Gunneridae</taxon>
        <taxon>Pentapetalae</taxon>
        <taxon>rosids</taxon>
        <taxon>fabids</taxon>
        <taxon>Fabales</taxon>
        <taxon>Fabaceae</taxon>
        <taxon>Papilionoideae</taxon>
        <taxon>50 kb inversion clade</taxon>
        <taxon>NPAAA clade</taxon>
        <taxon>Hologalegina</taxon>
        <taxon>IRL clade</taxon>
        <taxon>Trifolieae</taxon>
        <taxon>Trifolium</taxon>
    </lineage>
</organism>
<dbReference type="AlphaFoldDB" id="A0A392M8B9"/>
<dbReference type="PANTHER" id="PTHR33710:SF77">
    <property type="entry name" value="DNASE I-LIKE SUPERFAMILY PROTEIN"/>
    <property type="match status" value="1"/>
</dbReference>
<reference evidence="2 3" key="1">
    <citation type="journal article" date="2018" name="Front. Plant Sci.">
        <title>Red Clover (Trifolium pratense) and Zigzag Clover (T. medium) - A Picture of Genomic Similarities and Differences.</title>
        <authorList>
            <person name="Dluhosova J."/>
            <person name="Istvanek J."/>
            <person name="Nedelnik J."/>
            <person name="Repkova J."/>
        </authorList>
    </citation>
    <scope>NUCLEOTIDE SEQUENCE [LARGE SCALE GENOMIC DNA]</scope>
    <source>
        <strain evidence="3">cv. 10/8</strain>
        <tissue evidence="2">Leaf</tissue>
    </source>
</reference>
<dbReference type="Proteomes" id="UP000265520">
    <property type="component" value="Unassembled WGS sequence"/>
</dbReference>
<name>A0A392M8B9_9FABA</name>
<dbReference type="SUPFAM" id="SSF56219">
    <property type="entry name" value="DNase I-like"/>
    <property type="match status" value="1"/>
</dbReference>
<protein>
    <recommendedName>
        <fullName evidence="1">Endonuclease/exonuclease/phosphatase domain-containing protein</fullName>
    </recommendedName>
</protein>
<evidence type="ECO:0000313" key="2">
    <source>
        <dbReference type="EMBL" id="MCH83403.1"/>
    </source>
</evidence>
<gene>
    <name evidence="2" type="ORF">A2U01_0004223</name>
</gene>
<evidence type="ECO:0000313" key="3">
    <source>
        <dbReference type="Proteomes" id="UP000265520"/>
    </source>
</evidence>
<feature type="domain" description="Endonuclease/exonuclease/phosphatase" evidence="1">
    <location>
        <begin position="3"/>
        <end position="99"/>
    </location>
</feature>
<keyword evidence="3" id="KW-1185">Reference proteome</keyword>
<dbReference type="GO" id="GO:0003824">
    <property type="term" value="F:catalytic activity"/>
    <property type="evidence" value="ECO:0007669"/>
    <property type="project" value="InterPro"/>
</dbReference>
<evidence type="ECO:0000259" key="1">
    <source>
        <dbReference type="Pfam" id="PF03372"/>
    </source>
</evidence>
<dbReference type="Pfam" id="PF03372">
    <property type="entry name" value="Exo_endo_phos"/>
    <property type="match status" value="1"/>
</dbReference>
<dbReference type="EMBL" id="LXQA010005138">
    <property type="protein sequence ID" value="MCH83403.1"/>
    <property type="molecule type" value="Genomic_DNA"/>
</dbReference>
<comment type="caution">
    <text evidence="2">The sequence shown here is derived from an EMBL/GenBank/DDBJ whole genome shotgun (WGS) entry which is preliminary data.</text>
</comment>
<dbReference type="InterPro" id="IPR005135">
    <property type="entry name" value="Endo/exonuclease/phosphatase"/>
</dbReference>
<feature type="non-terminal residue" evidence="2">
    <location>
        <position position="266"/>
    </location>
</feature>
<accession>A0A392M8B9</accession>
<dbReference type="InterPro" id="IPR036691">
    <property type="entry name" value="Endo/exonu/phosph_ase_sf"/>
</dbReference>
<dbReference type="Gene3D" id="3.60.10.10">
    <property type="entry name" value="Endonuclease/exonuclease/phosphatase"/>
    <property type="match status" value="1"/>
</dbReference>
<sequence length="266" mass="31621">MREPWMLAGDFNDIAWENEKRGGAPISSRKCARFRDRMDACRLMDLGAMGPKFTWRGPLYHGGQRIYERLDRALSNDRWRLVYPDGFVKVLPRLEFSDHHPLLIVPIGEAHPRIPRQFKFESAWLLDESYSDMLREHWNDDALVSDNLSEIKSNVHQWKTNTFDKILIKKKRIMARLDGIQRALHNGNRNKGLWALEIKLNKELSETLQKEELMWFQRSRAKWLMDGDRNTRYYHLKTVNRRRRNNIVMLKDVNGSWVEDSETLQS</sequence>
<dbReference type="PANTHER" id="PTHR33710">
    <property type="entry name" value="BNAC02G09200D PROTEIN"/>
    <property type="match status" value="1"/>
</dbReference>
<proteinExistence type="predicted"/>